<evidence type="ECO:0000256" key="15">
    <source>
        <dbReference type="ARBA" id="ARBA00023136"/>
    </source>
</evidence>
<evidence type="ECO:0000256" key="2">
    <source>
        <dbReference type="ARBA" id="ARBA00004651"/>
    </source>
</evidence>
<dbReference type="PANTHER" id="PTHR46382:SF1">
    <property type="entry name" value="PHOSPHATIDATE CYTIDYLYLTRANSFERASE"/>
    <property type="match status" value="1"/>
</dbReference>
<dbReference type="UniPathway" id="UPA00557">
    <property type="reaction ID" value="UER00614"/>
</dbReference>
<keyword evidence="12 18" id="KW-0548">Nucleotidyltransferase</keyword>
<evidence type="ECO:0000256" key="16">
    <source>
        <dbReference type="ARBA" id="ARBA00023209"/>
    </source>
</evidence>
<comment type="pathway">
    <text evidence="3 18">Phospholipid metabolism; CDP-diacylglycerol biosynthesis; CDP-diacylglycerol from sn-glycerol 3-phosphate: step 3/3.</text>
</comment>
<evidence type="ECO:0000256" key="3">
    <source>
        <dbReference type="ARBA" id="ARBA00005119"/>
    </source>
</evidence>
<evidence type="ECO:0000256" key="9">
    <source>
        <dbReference type="ARBA" id="ARBA00022516"/>
    </source>
</evidence>
<organism evidence="20 21">
    <name type="scientific">Tepidamorphus gemmatus</name>
    <dbReference type="NCBI Taxonomy" id="747076"/>
    <lineage>
        <taxon>Bacteria</taxon>
        <taxon>Pseudomonadati</taxon>
        <taxon>Pseudomonadota</taxon>
        <taxon>Alphaproteobacteria</taxon>
        <taxon>Hyphomicrobiales</taxon>
        <taxon>Tepidamorphaceae</taxon>
        <taxon>Tepidamorphus</taxon>
    </lineage>
</organism>
<keyword evidence="11 18" id="KW-0812">Transmembrane</keyword>
<feature type="transmembrane region" description="Helical" evidence="19">
    <location>
        <begin position="51"/>
        <end position="83"/>
    </location>
</feature>
<keyword evidence="14" id="KW-0443">Lipid metabolism</keyword>
<comment type="similarity">
    <text evidence="5 18">Belongs to the CDS family.</text>
</comment>
<comment type="subcellular location">
    <subcellularLocation>
        <location evidence="2">Cell membrane</location>
        <topology evidence="2">Multi-pass membrane protein</topology>
    </subcellularLocation>
</comment>
<evidence type="ECO:0000256" key="4">
    <source>
        <dbReference type="ARBA" id="ARBA00005189"/>
    </source>
</evidence>
<keyword evidence="15 19" id="KW-0472">Membrane</keyword>
<dbReference type="OrthoDB" id="9799199at2"/>
<comment type="catalytic activity">
    <reaction evidence="1 18">
        <text>a 1,2-diacyl-sn-glycero-3-phosphate + CTP + H(+) = a CDP-1,2-diacyl-sn-glycerol + diphosphate</text>
        <dbReference type="Rhea" id="RHEA:16229"/>
        <dbReference type="ChEBI" id="CHEBI:15378"/>
        <dbReference type="ChEBI" id="CHEBI:33019"/>
        <dbReference type="ChEBI" id="CHEBI:37563"/>
        <dbReference type="ChEBI" id="CHEBI:58332"/>
        <dbReference type="ChEBI" id="CHEBI:58608"/>
        <dbReference type="EC" id="2.7.7.41"/>
    </reaction>
</comment>
<gene>
    <name evidence="20" type="ORF">EDC22_102289</name>
</gene>
<feature type="transmembrane region" description="Helical" evidence="19">
    <location>
        <begin position="164"/>
        <end position="183"/>
    </location>
</feature>
<evidence type="ECO:0000256" key="1">
    <source>
        <dbReference type="ARBA" id="ARBA00001698"/>
    </source>
</evidence>
<keyword evidence="21" id="KW-1185">Reference proteome</keyword>
<dbReference type="PROSITE" id="PS01315">
    <property type="entry name" value="CDS"/>
    <property type="match status" value="1"/>
</dbReference>
<accession>A0A4R3MJK4</accession>
<reference evidence="20 21" key="1">
    <citation type="submission" date="2019-03" db="EMBL/GenBank/DDBJ databases">
        <title>Genomic Encyclopedia of Type Strains, Phase IV (KMG-IV): sequencing the most valuable type-strain genomes for metagenomic binning, comparative biology and taxonomic classification.</title>
        <authorList>
            <person name="Goeker M."/>
        </authorList>
    </citation>
    <scope>NUCLEOTIDE SEQUENCE [LARGE SCALE GENOMIC DNA]</scope>
    <source>
        <strain evidence="20 21">DSM 19345</strain>
    </source>
</reference>
<keyword evidence="13 19" id="KW-1133">Transmembrane helix</keyword>
<evidence type="ECO:0000256" key="7">
    <source>
        <dbReference type="ARBA" id="ARBA00019373"/>
    </source>
</evidence>
<dbReference type="AlphaFoldDB" id="A0A4R3MJK4"/>
<dbReference type="EMBL" id="SMAK01000002">
    <property type="protein sequence ID" value="TCT12604.1"/>
    <property type="molecule type" value="Genomic_DNA"/>
</dbReference>
<dbReference type="InterPro" id="IPR000374">
    <property type="entry name" value="PC_trans"/>
</dbReference>
<dbReference type="GO" id="GO:0004605">
    <property type="term" value="F:phosphatidate cytidylyltransferase activity"/>
    <property type="evidence" value="ECO:0007669"/>
    <property type="project" value="UniProtKB-EC"/>
</dbReference>
<dbReference type="Pfam" id="PF01148">
    <property type="entry name" value="CTP_transf_1"/>
    <property type="match status" value="1"/>
</dbReference>
<evidence type="ECO:0000256" key="19">
    <source>
        <dbReference type="SAM" id="Phobius"/>
    </source>
</evidence>
<evidence type="ECO:0000256" key="17">
    <source>
        <dbReference type="ARBA" id="ARBA00023264"/>
    </source>
</evidence>
<keyword evidence="8" id="KW-1003">Cell membrane</keyword>
<feature type="transmembrane region" description="Helical" evidence="19">
    <location>
        <begin position="121"/>
        <end position="143"/>
    </location>
</feature>
<sequence length="264" mass="26546">MRVISAVVLAPLVLLAAWGGEWPFALMLAAVAVLVMWEWSRIVRGTAADPATLAICGACAIPVVVLAVGLPGPAVLAVAGLALGAHLVARVRDQVTLMGPGVAYACLPAMALVILRGDPQFGLAAVGFLIAIVWASDIGGYFAGRWIGGPKLWPAVSPKKTWSGSFGSLLAAVAAAAAVLALLGLLSPWPIVLAGFLSIVSQAGDLAESALKRRFGVKDASNLIPGHGGVMDRIDGLAAAALAAATVGLARGGVDAAGAGLLLW</sequence>
<dbReference type="RefSeq" id="WP_132805375.1">
    <property type="nucleotide sequence ID" value="NZ_SMAK01000002.1"/>
</dbReference>
<dbReference type="Proteomes" id="UP000295678">
    <property type="component" value="Unassembled WGS sequence"/>
</dbReference>
<protein>
    <recommendedName>
        <fullName evidence="7 18">Phosphatidate cytidylyltransferase</fullName>
        <ecNumber evidence="6 18">2.7.7.41</ecNumber>
    </recommendedName>
</protein>
<evidence type="ECO:0000256" key="11">
    <source>
        <dbReference type="ARBA" id="ARBA00022692"/>
    </source>
</evidence>
<feature type="transmembrane region" description="Helical" evidence="19">
    <location>
        <begin position="95"/>
        <end position="115"/>
    </location>
</feature>
<evidence type="ECO:0000256" key="12">
    <source>
        <dbReference type="ARBA" id="ARBA00022695"/>
    </source>
</evidence>
<keyword evidence="17" id="KW-1208">Phospholipid metabolism</keyword>
<comment type="pathway">
    <text evidence="4">Lipid metabolism.</text>
</comment>
<name>A0A4R3MJK4_9HYPH</name>
<proteinExistence type="inferred from homology"/>
<keyword evidence="9" id="KW-0444">Lipid biosynthesis</keyword>
<evidence type="ECO:0000256" key="13">
    <source>
        <dbReference type="ARBA" id="ARBA00022989"/>
    </source>
</evidence>
<evidence type="ECO:0000256" key="18">
    <source>
        <dbReference type="RuleBase" id="RU003938"/>
    </source>
</evidence>
<dbReference type="GO" id="GO:0005886">
    <property type="term" value="C:plasma membrane"/>
    <property type="evidence" value="ECO:0007669"/>
    <property type="project" value="UniProtKB-SubCell"/>
</dbReference>
<evidence type="ECO:0000313" key="20">
    <source>
        <dbReference type="EMBL" id="TCT12604.1"/>
    </source>
</evidence>
<evidence type="ECO:0000256" key="6">
    <source>
        <dbReference type="ARBA" id="ARBA00012487"/>
    </source>
</evidence>
<comment type="caution">
    <text evidence="20">The sequence shown here is derived from an EMBL/GenBank/DDBJ whole genome shotgun (WGS) entry which is preliminary data.</text>
</comment>
<evidence type="ECO:0000256" key="10">
    <source>
        <dbReference type="ARBA" id="ARBA00022679"/>
    </source>
</evidence>
<dbReference type="PANTHER" id="PTHR46382">
    <property type="entry name" value="PHOSPHATIDATE CYTIDYLYLTRANSFERASE"/>
    <property type="match status" value="1"/>
</dbReference>
<evidence type="ECO:0000256" key="8">
    <source>
        <dbReference type="ARBA" id="ARBA00022475"/>
    </source>
</evidence>
<keyword evidence="16" id="KW-0594">Phospholipid biosynthesis</keyword>
<evidence type="ECO:0000256" key="5">
    <source>
        <dbReference type="ARBA" id="ARBA00010185"/>
    </source>
</evidence>
<dbReference type="GO" id="GO:0016024">
    <property type="term" value="P:CDP-diacylglycerol biosynthetic process"/>
    <property type="evidence" value="ECO:0007669"/>
    <property type="project" value="UniProtKB-UniPathway"/>
</dbReference>
<evidence type="ECO:0000256" key="14">
    <source>
        <dbReference type="ARBA" id="ARBA00023098"/>
    </source>
</evidence>
<keyword evidence="10 18" id="KW-0808">Transferase</keyword>
<dbReference type="EC" id="2.7.7.41" evidence="6 18"/>
<evidence type="ECO:0000313" key="21">
    <source>
        <dbReference type="Proteomes" id="UP000295678"/>
    </source>
</evidence>